<proteinExistence type="predicted"/>
<dbReference type="GO" id="GO:0005886">
    <property type="term" value="C:plasma membrane"/>
    <property type="evidence" value="ECO:0007669"/>
    <property type="project" value="TreeGrafter"/>
</dbReference>
<protein>
    <submittedName>
        <fullName evidence="2">Uncharacterized protein</fullName>
    </submittedName>
</protein>
<dbReference type="GO" id="GO:0016485">
    <property type="term" value="P:protein processing"/>
    <property type="evidence" value="ECO:0007669"/>
    <property type="project" value="TreeGrafter"/>
</dbReference>
<gene>
    <name evidence="2" type="ORF">HPB48_018525</name>
</gene>
<evidence type="ECO:0000313" key="2">
    <source>
        <dbReference type="EMBL" id="KAH9379703.1"/>
    </source>
</evidence>
<dbReference type="VEuPathDB" id="VectorBase:HLOH_045683"/>
<dbReference type="PROSITE" id="PS51885">
    <property type="entry name" value="NEPRILYSIN"/>
    <property type="match status" value="1"/>
</dbReference>
<organism evidence="2 3">
    <name type="scientific">Haemaphysalis longicornis</name>
    <name type="common">Bush tick</name>
    <dbReference type="NCBI Taxonomy" id="44386"/>
    <lineage>
        <taxon>Eukaryota</taxon>
        <taxon>Metazoa</taxon>
        <taxon>Ecdysozoa</taxon>
        <taxon>Arthropoda</taxon>
        <taxon>Chelicerata</taxon>
        <taxon>Arachnida</taxon>
        <taxon>Acari</taxon>
        <taxon>Parasitiformes</taxon>
        <taxon>Ixodida</taxon>
        <taxon>Ixodoidea</taxon>
        <taxon>Ixodidae</taxon>
        <taxon>Haemaphysalinae</taxon>
        <taxon>Haemaphysalis</taxon>
    </lineage>
</organism>
<feature type="transmembrane region" description="Helical" evidence="1">
    <location>
        <begin position="20"/>
        <end position="44"/>
    </location>
</feature>
<dbReference type="InterPro" id="IPR000718">
    <property type="entry name" value="Peptidase_M13"/>
</dbReference>
<dbReference type="InterPro" id="IPR042089">
    <property type="entry name" value="Peptidase_M13_dom_2"/>
</dbReference>
<evidence type="ECO:0000256" key="1">
    <source>
        <dbReference type="SAM" id="Phobius"/>
    </source>
</evidence>
<dbReference type="Gene3D" id="1.10.1380.10">
    <property type="entry name" value="Neutral endopeptidase , domain2"/>
    <property type="match status" value="1"/>
</dbReference>
<accession>A0A9J6GZ33</accession>
<dbReference type="GO" id="GO:0004222">
    <property type="term" value="F:metalloendopeptidase activity"/>
    <property type="evidence" value="ECO:0007669"/>
    <property type="project" value="InterPro"/>
</dbReference>
<reference evidence="2 3" key="1">
    <citation type="journal article" date="2020" name="Cell">
        <title>Large-Scale Comparative Analyses of Tick Genomes Elucidate Their Genetic Diversity and Vector Capacities.</title>
        <authorList>
            <consortium name="Tick Genome and Microbiome Consortium (TIGMIC)"/>
            <person name="Jia N."/>
            <person name="Wang J."/>
            <person name="Shi W."/>
            <person name="Du L."/>
            <person name="Sun Y."/>
            <person name="Zhan W."/>
            <person name="Jiang J.F."/>
            <person name="Wang Q."/>
            <person name="Zhang B."/>
            <person name="Ji P."/>
            <person name="Bell-Sakyi L."/>
            <person name="Cui X.M."/>
            <person name="Yuan T.T."/>
            <person name="Jiang B.G."/>
            <person name="Yang W.F."/>
            <person name="Lam T.T."/>
            <person name="Chang Q.C."/>
            <person name="Ding S.J."/>
            <person name="Wang X.J."/>
            <person name="Zhu J.G."/>
            <person name="Ruan X.D."/>
            <person name="Zhao L."/>
            <person name="Wei J.T."/>
            <person name="Ye R.Z."/>
            <person name="Que T.C."/>
            <person name="Du C.H."/>
            <person name="Zhou Y.H."/>
            <person name="Cheng J.X."/>
            <person name="Dai P.F."/>
            <person name="Guo W.B."/>
            <person name="Han X.H."/>
            <person name="Huang E.J."/>
            <person name="Li L.F."/>
            <person name="Wei W."/>
            <person name="Gao Y.C."/>
            <person name="Liu J.Z."/>
            <person name="Shao H.Z."/>
            <person name="Wang X."/>
            <person name="Wang C.C."/>
            <person name="Yang T.C."/>
            <person name="Huo Q.B."/>
            <person name="Li W."/>
            <person name="Chen H.Y."/>
            <person name="Chen S.E."/>
            <person name="Zhou L.G."/>
            <person name="Ni X.B."/>
            <person name="Tian J.H."/>
            <person name="Sheng Y."/>
            <person name="Liu T."/>
            <person name="Pan Y.S."/>
            <person name="Xia L.Y."/>
            <person name="Li J."/>
            <person name="Zhao F."/>
            <person name="Cao W.C."/>
        </authorList>
    </citation>
    <scope>NUCLEOTIDE SEQUENCE [LARGE SCALE GENOMIC DNA]</scope>
    <source>
        <strain evidence="2">HaeL-2018</strain>
    </source>
</reference>
<comment type="caution">
    <text evidence="2">The sequence shown here is derived from an EMBL/GenBank/DDBJ whole genome shotgun (WGS) entry which is preliminary data.</text>
</comment>
<dbReference type="AlphaFoldDB" id="A0A9J6GZ33"/>
<keyword evidence="1" id="KW-0472">Membrane</keyword>
<dbReference type="SUPFAM" id="SSF55486">
    <property type="entry name" value="Metalloproteases ('zincins'), catalytic domain"/>
    <property type="match status" value="1"/>
</dbReference>
<dbReference type="OrthoDB" id="10537507at2759"/>
<sequence>MTDSRPPTVKQDKSENAPSFAYGEVAAVVVVVAIATVAVGALMLRYNTSSSSLGMLHPPPASSDFCCSEQVEAFSSYIKRSVDPCRNFFDYTCSNMYKFNITANTSQSDRLVQFVSTGISPAPERRRGPAGNFVHAYFQSCVRSIGNRGSFVSNMAVNLARFIHDALFRPGSRNSLEFIVTVALKYNLPSVLLVNYDHRSSKLFLRFNARCKVAPFYEAMNASVSAVRGARNVPLTAEETVKFMTELCRRFPYPVTARTRTYKFGAQNSAVDSEIWNVRDIATALSAVGVTLDNASVINVTGQAQIKVIRDVFTSKADYGVKAAYLLWHSVAAASDRFFSNGNRLDLKGFERCMRRAASIGDLWQRLKEEMFSSLERDAEVTATFAAVKKAILHDVESSMLLDVGDVTRFTRMLADISVTTAAADATMRRRVEVPTASPDFSENILHGEEYSFAISESNNQTSSRESLFDQSFSTDVVTASSGRGQLGVSLELYLSTQPTSASSNIANMPTLGYELARSIWRGILRNKHWNAKTKENLRSFENCFRKNITKNMLRWEGEEDEIAAALAMASILRAFQRPTDWYTPKSAWSLWYMSHAQFFHISVGVRRCRMKSKYPPGINPAWLMAIPFKYVEDFSEAFNCSADSDMAVVRAQCRIGAQIPTPIDFTVTRFYNTT</sequence>
<dbReference type="Proteomes" id="UP000821853">
    <property type="component" value="Chromosome 8"/>
</dbReference>
<dbReference type="Gene3D" id="3.40.390.10">
    <property type="entry name" value="Collagenase (Catalytic Domain)"/>
    <property type="match status" value="1"/>
</dbReference>
<keyword evidence="1" id="KW-0812">Transmembrane</keyword>
<dbReference type="EMBL" id="JABSTR010000010">
    <property type="protein sequence ID" value="KAH9379703.1"/>
    <property type="molecule type" value="Genomic_DNA"/>
</dbReference>
<dbReference type="PANTHER" id="PTHR11733:SF229">
    <property type="entry name" value="NEPRILYSIN-2-LIKE PROTEIN"/>
    <property type="match status" value="1"/>
</dbReference>
<evidence type="ECO:0000313" key="3">
    <source>
        <dbReference type="Proteomes" id="UP000821853"/>
    </source>
</evidence>
<dbReference type="PANTHER" id="PTHR11733">
    <property type="entry name" value="ZINC METALLOPROTEASE FAMILY M13 NEPRILYSIN-RELATED"/>
    <property type="match status" value="1"/>
</dbReference>
<keyword evidence="1" id="KW-1133">Transmembrane helix</keyword>
<keyword evidence="3" id="KW-1185">Reference proteome</keyword>
<dbReference type="InterPro" id="IPR024079">
    <property type="entry name" value="MetalloPept_cat_dom_sf"/>
</dbReference>
<name>A0A9J6GZ33_HAELO</name>